<keyword evidence="2" id="KW-1185">Reference proteome</keyword>
<dbReference type="Proteomes" id="UP000242642">
    <property type="component" value="Unassembled WGS sequence"/>
</dbReference>
<gene>
    <name evidence="1" type="ORF">SAMN02583745_00242</name>
</gene>
<name>A0A1H9YFU4_9GAMM</name>
<protein>
    <submittedName>
        <fullName evidence="1">Uncharacterized protein</fullName>
    </submittedName>
</protein>
<proteinExistence type="predicted"/>
<dbReference type="AlphaFoldDB" id="A0A1H9YFU4"/>
<evidence type="ECO:0000313" key="2">
    <source>
        <dbReference type="Proteomes" id="UP000242642"/>
    </source>
</evidence>
<reference evidence="2" key="1">
    <citation type="submission" date="2016-10" db="EMBL/GenBank/DDBJ databases">
        <authorList>
            <person name="Varghese N."/>
            <person name="Submissions S."/>
        </authorList>
    </citation>
    <scope>NUCLEOTIDE SEQUENCE [LARGE SCALE GENOMIC DNA]</scope>
    <source>
        <strain evidence="2">DSM 18579</strain>
    </source>
</reference>
<organism evidence="1 2">
    <name type="scientific">Thorsellia anophelis DSM 18579</name>
    <dbReference type="NCBI Taxonomy" id="1123402"/>
    <lineage>
        <taxon>Bacteria</taxon>
        <taxon>Pseudomonadati</taxon>
        <taxon>Pseudomonadota</taxon>
        <taxon>Gammaproteobacteria</taxon>
        <taxon>Enterobacterales</taxon>
        <taxon>Thorselliaceae</taxon>
        <taxon>Thorsellia</taxon>
    </lineage>
</organism>
<sequence length="89" mass="10460">MIHFIFNNFVMCIKVKGISILKIIFPKHPTNKNHYLLVKLKIYFSIIKPDVLLSSLSYVAYFNLNQKLYLSLITIMTQTKNNAKYSFNI</sequence>
<dbReference type="EMBL" id="FOHV01000001">
    <property type="protein sequence ID" value="SES67877.1"/>
    <property type="molecule type" value="Genomic_DNA"/>
</dbReference>
<evidence type="ECO:0000313" key="1">
    <source>
        <dbReference type="EMBL" id="SES67877.1"/>
    </source>
</evidence>
<accession>A0A1H9YFU4</accession>